<proteinExistence type="predicted"/>
<sequence length="206" mass="24311">MITWLYSMLQNKQFIWMLFIINLFGTIYGYMWYGPQLVETPAIFLPFVPDSPTASLFFVFVLMAFLLKKNWPLMEALAIVTLFKYGIWAVIMNLLVLIVTGDLHWSGYMLMGSHLAMAVQGLLYAPFYRFKVWHLVVAAIVALHNEIIDYVFMMMPWYQQLHLYQNEIGYFTFWLSLLSIGIAYYFGLRKNRYILEINPRSSNLHK</sequence>
<feature type="transmembrane region" description="Helical" evidence="1">
    <location>
        <begin position="14"/>
        <end position="31"/>
    </location>
</feature>
<protein>
    <submittedName>
        <fullName evidence="2">Uncharacterized membrane protein YpjA</fullName>
    </submittedName>
</protein>
<dbReference type="AlphaFoldDB" id="A0A1H8BNV0"/>
<keyword evidence="1" id="KW-0472">Membrane</keyword>
<feature type="transmembrane region" description="Helical" evidence="1">
    <location>
        <begin position="105"/>
        <end position="125"/>
    </location>
</feature>
<name>A0A1H8BNV0_9BACI</name>
<feature type="transmembrane region" description="Helical" evidence="1">
    <location>
        <begin position="168"/>
        <end position="187"/>
    </location>
</feature>
<evidence type="ECO:0000313" key="3">
    <source>
        <dbReference type="Proteomes" id="UP000198553"/>
    </source>
</evidence>
<dbReference type="PANTHER" id="PTHR40042:SF1">
    <property type="entry name" value="DUF1405 DOMAIN-CONTAINING PROTEIN"/>
    <property type="match status" value="1"/>
</dbReference>
<dbReference type="RefSeq" id="WP_425283749.1">
    <property type="nucleotide sequence ID" value="NZ_FOBW01000006.1"/>
</dbReference>
<dbReference type="Proteomes" id="UP000198553">
    <property type="component" value="Unassembled WGS sequence"/>
</dbReference>
<keyword evidence="1" id="KW-1133">Transmembrane helix</keyword>
<keyword evidence="3" id="KW-1185">Reference proteome</keyword>
<feature type="transmembrane region" description="Helical" evidence="1">
    <location>
        <begin position="76"/>
        <end position="99"/>
    </location>
</feature>
<dbReference type="EMBL" id="FOBW01000006">
    <property type="protein sequence ID" value="SEM84473.1"/>
    <property type="molecule type" value="Genomic_DNA"/>
</dbReference>
<organism evidence="2 3">
    <name type="scientific">Mesobacillus persicus</name>
    <dbReference type="NCBI Taxonomy" id="930146"/>
    <lineage>
        <taxon>Bacteria</taxon>
        <taxon>Bacillati</taxon>
        <taxon>Bacillota</taxon>
        <taxon>Bacilli</taxon>
        <taxon>Bacillales</taxon>
        <taxon>Bacillaceae</taxon>
        <taxon>Mesobacillus</taxon>
    </lineage>
</organism>
<dbReference type="Pfam" id="PF07187">
    <property type="entry name" value="DUF1405"/>
    <property type="match status" value="1"/>
</dbReference>
<keyword evidence="1" id="KW-0812">Transmembrane</keyword>
<accession>A0A1H8BNV0</accession>
<feature type="transmembrane region" description="Helical" evidence="1">
    <location>
        <begin position="43"/>
        <end position="67"/>
    </location>
</feature>
<feature type="transmembrane region" description="Helical" evidence="1">
    <location>
        <begin position="132"/>
        <end position="153"/>
    </location>
</feature>
<evidence type="ECO:0000256" key="1">
    <source>
        <dbReference type="SAM" id="Phobius"/>
    </source>
</evidence>
<dbReference type="STRING" id="930146.SAMN05192533_106108"/>
<evidence type="ECO:0000313" key="2">
    <source>
        <dbReference type="EMBL" id="SEM84473.1"/>
    </source>
</evidence>
<reference evidence="3" key="1">
    <citation type="submission" date="2016-10" db="EMBL/GenBank/DDBJ databases">
        <authorList>
            <person name="Varghese N."/>
            <person name="Submissions S."/>
        </authorList>
    </citation>
    <scope>NUCLEOTIDE SEQUENCE [LARGE SCALE GENOMIC DNA]</scope>
    <source>
        <strain evidence="3">B48,IBRC-M 10115,DSM 25386,CECT 8001</strain>
    </source>
</reference>
<gene>
    <name evidence="2" type="ORF">SAMN05192533_106108</name>
</gene>
<dbReference type="PANTHER" id="PTHR40042">
    <property type="entry name" value="HYPOTHETICAL MEMBRANE SPANNING PROTEIN"/>
    <property type="match status" value="1"/>
</dbReference>
<dbReference type="InterPro" id="IPR009845">
    <property type="entry name" value="DUF1405"/>
</dbReference>